<feature type="region of interest" description="Disordered" evidence="1">
    <location>
        <begin position="72"/>
        <end position="117"/>
    </location>
</feature>
<feature type="region of interest" description="Disordered" evidence="1">
    <location>
        <begin position="22"/>
        <end position="55"/>
    </location>
</feature>
<dbReference type="Proteomes" id="UP001054889">
    <property type="component" value="Unassembled WGS sequence"/>
</dbReference>
<evidence type="ECO:0000313" key="3">
    <source>
        <dbReference type="Proteomes" id="UP001054889"/>
    </source>
</evidence>
<accession>A0AAV5CBZ5</accession>
<dbReference type="InterPro" id="IPR011989">
    <property type="entry name" value="ARM-like"/>
</dbReference>
<organism evidence="2 3">
    <name type="scientific">Eleusine coracana subsp. coracana</name>
    <dbReference type="NCBI Taxonomy" id="191504"/>
    <lineage>
        <taxon>Eukaryota</taxon>
        <taxon>Viridiplantae</taxon>
        <taxon>Streptophyta</taxon>
        <taxon>Embryophyta</taxon>
        <taxon>Tracheophyta</taxon>
        <taxon>Spermatophyta</taxon>
        <taxon>Magnoliopsida</taxon>
        <taxon>Liliopsida</taxon>
        <taxon>Poales</taxon>
        <taxon>Poaceae</taxon>
        <taxon>PACMAD clade</taxon>
        <taxon>Chloridoideae</taxon>
        <taxon>Cynodonteae</taxon>
        <taxon>Eleusininae</taxon>
        <taxon>Eleusine</taxon>
    </lineage>
</organism>
<dbReference type="EMBL" id="BQKI01000006">
    <property type="protein sequence ID" value="GJM95793.1"/>
    <property type="molecule type" value="Genomic_DNA"/>
</dbReference>
<feature type="compositionally biased region" description="Basic and acidic residues" evidence="1">
    <location>
        <begin position="86"/>
        <end position="101"/>
    </location>
</feature>
<evidence type="ECO:0000313" key="2">
    <source>
        <dbReference type="EMBL" id="GJM95793.1"/>
    </source>
</evidence>
<name>A0AAV5CBZ5_ELECO</name>
<evidence type="ECO:0000256" key="1">
    <source>
        <dbReference type="SAM" id="MobiDB-lite"/>
    </source>
</evidence>
<reference evidence="2" key="2">
    <citation type="submission" date="2021-12" db="EMBL/GenBank/DDBJ databases">
        <title>Resequencing data analysis of finger millet.</title>
        <authorList>
            <person name="Hatakeyama M."/>
            <person name="Aluri S."/>
            <person name="Balachadran M.T."/>
            <person name="Sivarajan S.R."/>
            <person name="Poveda L."/>
            <person name="Shimizu-Inatsugi R."/>
            <person name="Schlapbach R."/>
            <person name="Sreeman S.M."/>
            <person name="Shimizu K.K."/>
        </authorList>
    </citation>
    <scope>NUCLEOTIDE SEQUENCE</scope>
</reference>
<sequence length="277" mass="28537">MAARDRWYNAIPALALAGSSVGMGTKAATPAPARSMGGDGDQGGSTDAAGSRGGGRHLNSLFSLFDSYSNEKSEARNSDTTSTSLDSKDNLRKQPEADMPRRLCSPHARRRPCSPPVSAPLPWSLSPPRSPPVSAPLPWSLSPPPLPAGADVAALVPVLALLPAGASVGIALYHLSLAIVNQSKIGCAMGGVRALLAVSTDVDDPALVKRLALMVACNVAACADGRIVLMDADAVATVTAVLSHEGPTSEDLQQWCVAAVPGSGQSHRRRPPAHPHC</sequence>
<gene>
    <name evidence="2" type="primary">ga12571</name>
    <name evidence="2" type="ORF">PR202_ga12571</name>
</gene>
<proteinExistence type="predicted"/>
<reference evidence="2" key="1">
    <citation type="journal article" date="2018" name="DNA Res.">
        <title>Multiple hybrid de novo genome assembly of finger millet, an orphan allotetraploid crop.</title>
        <authorList>
            <person name="Hatakeyama M."/>
            <person name="Aluri S."/>
            <person name="Balachadran M.T."/>
            <person name="Sivarajan S.R."/>
            <person name="Patrignani A."/>
            <person name="Gruter S."/>
            <person name="Poveda L."/>
            <person name="Shimizu-Inatsugi R."/>
            <person name="Baeten J."/>
            <person name="Francoijs K.J."/>
            <person name="Nataraja K.N."/>
            <person name="Reddy Y.A.N."/>
            <person name="Phadnis S."/>
            <person name="Ravikumar R.L."/>
            <person name="Schlapbach R."/>
            <person name="Sreeman S.M."/>
            <person name="Shimizu K.K."/>
        </authorList>
    </citation>
    <scope>NUCLEOTIDE SEQUENCE</scope>
</reference>
<dbReference type="AlphaFoldDB" id="A0AAV5CBZ5"/>
<dbReference type="Gene3D" id="1.25.10.10">
    <property type="entry name" value="Leucine-rich Repeat Variant"/>
    <property type="match status" value="1"/>
</dbReference>
<comment type="caution">
    <text evidence="2">The sequence shown here is derived from an EMBL/GenBank/DDBJ whole genome shotgun (WGS) entry which is preliminary data.</text>
</comment>
<protein>
    <submittedName>
        <fullName evidence="2">Uncharacterized protein</fullName>
    </submittedName>
</protein>
<keyword evidence="3" id="KW-1185">Reference proteome</keyword>